<dbReference type="HOGENOM" id="CLU_098620_0_0_14"/>
<accession>H6N656</accession>
<sequence length="216" mass="24053">MSVLIKGTLGLAATGTTAVGAAYDGGLFDRKAKIAISKLLQSFNPEKRLITATEGSDPAWKETWKSYKTKYRGKSLDPFRVLSGTTMSVDEPAPSDFLSSCKNLLNVEVVDEKDDSYQLVLNYCTRLTLVSDWISDRGNELVSQSDATVWKELWKKYKETGKNSWNLSEYNSYQEGQDAPASFKKKCSDESLAAQGNKYDSSVENIFLFCSKKKTS</sequence>
<dbReference type="STRING" id="1111676.MHC_01310"/>
<name>H6N656_MYCHN</name>
<dbReference type="AlphaFoldDB" id="H6N656"/>
<keyword evidence="2" id="KW-1185">Reference proteome</keyword>
<dbReference type="Proteomes" id="UP000009135">
    <property type="component" value="Chromosome"/>
</dbReference>
<organism evidence="1 2">
    <name type="scientific">Mycoplasma haemocanis (strain Illinois)</name>
    <dbReference type="NCBI Taxonomy" id="1111676"/>
    <lineage>
        <taxon>Bacteria</taxon>
        <taxon>Bacillati</taxon>
        <taxon>Mycoplasmatota</taxon>
        <taxon>Mollicutes</taxon>
        <taxon>Mycoplasmataceae</taxon>
        <taxon>Mycoplasma</taxon>
    </lineage>
</organism>
<evidence type="ECO:0000313" key="1">
    <source>
        <dbReference type="EMBL" id="AEW45128.1"/>
    </source>
</evidence>
<protein>
    <submittedName>
        <fullName evidence="1">Uncharacterized protein</fullName>
    </submittedName>
</protein>
<reference evidence="1 2" key="1">
    <citation type="journal article" date="2012" name="J. Bacteriol.">
        <title>Complete genome sequence of Mycoplasma haemocanis strain Illinois.</title>
        <authorList>
            <person name="do Nascimento N.C."/>
            <person name="Guimaraes A.M."/>
            <person name="Santos A.P."/>
            <person name="Sanmiguel P.J."/>
            <person name="Messick J.B."/>
        </authorList>
    </citation>
    <scope>NUCLEOTIDE SEQUENCE [LARGE SCALE GENOMIC DNA]</scope>
    <source>
        <strain evidence="1 2">Illinois</strain>
    </source>
</reference>
<proteinExistence type="predicted"/>
<dbReference type="EMBL" id="CP003199">
    <property type="protein sequence ID" value="AEW45128.1"/>
    <property type="molecule type" value="Genomic_DNA"/>
</dbReference>
<dbReference type="OrthoDB" id="9829370at2"/>
<evidence type="ECO:0000313" key="2">
    <source>
        <dbReference type="Proteomes" id="UP000009135"/>
    </source>
</evidence>
<dbReference type="KEGG" id="mhe:MHC_01310"/>
<gene>
    <name evidence="1" type="ordered locus">MHC_01310</name>
</gene>